<dbReference type="InterPro" id="IPR051609">
    <property type="entry name" value="NmrA/Isoflavone_reductase-like"/>
</dbReference>
<protein>
    <recommendedName>
        <fullName evidence="5">NAD(P)-binding domain-containing protein</fullName>
    </recommendedName>
</protein>
<evidence type="ECO:0000313" key="4">
    <source>
        <dbReference type="Proteomes" id="UP000011761"/>
    </source>
</evidence>
<evidence type="ECO:0008006" key="5">
    <source>
        <dbReference type="Google" id="ProtNLM"/>
    </source>
</evidence>
<dbReference type="eggNOG" id="ENOG502S4YF">
    <property type="taxonomic scope" value="Eukaryota"/>
</dbReference>
<evidence type="ECO:0000256" key="1">
    <source>
        <dbReference type="ARBA" id="ARBA00022857"/>
    </source>
</evidence>
<sequence>MSMMRVAVAGTCGLARLIAYFIQQDTGHQVVLLSRQERPELSQDYQVSVVDYSSLQSLQFALRGIDTVISTVTGQNQIELIRAAVSVRVRRFAPAEFEGLPELRPANDPLDRGRTLAQQWLHYYAQHMQSTTFVCGILYERFQPGGLLEAKINRTPGFAYEGDYMLDCRAMSGRAPAYNAANAPDVTICMTAAQDVGKFVTKAIDMPQWPRQLKMCGQRITVKNLVRLIQRTKGQVFDPLVWHGPGSLHSALQLATAAGNAAEQIRLHTLIATAEGRYDFTQPDLNNRFPEVQTIPFRTWFIMMWRIQG</sequence>
<accession>M2NIU7</accession>
<keyword evidence="1" id="KW-0521">NADP</keyword>
<dbReference type="InterPro" id="IPR036291">
    <property type="entry name" value="NAD(P)-bd_dom_sf"/>
</dbReference>
<proteinExistence type="predicted"/>
<reference evidence="3 4" key="1">
    <citation type="journal article" date="2012" name="PLoS Pathog.">
        <title>Diverse lifestyles and strategies of plant pathogenesis encoded in the genomes of eighteen Dothideomycetes fungi.</title>
        <authorList>
            <person name="Ohm R.A."/>
            <person name="Feau N."/>
            <person name="Henrissat B."/>
            <person name="Schoch C.L."/>
            <person name="Horwitz B.A."/>
            <person name="Barry K.W."/>
            <person name="Condon B.J."/>
            <person name="Copeland A.C."/>
            <person name="Dhillon B."/>
            <person name="Glaser F."/>
            <person name="Hesse C.N."/>
            <person name="Kosti I."/>
            <person name="LaButti K."/>
            <person name="Lindquist E.A."/>
            <person name="Lucas S."/>
            <person name="Salamov A.A."/>
            <person name="Bradshaw R.E."/>
            <person name="Ciuffetti L."/>
            <person name="Hamelin R.C."/>
            <person name="Kema G.H.J."/>
            <person name="Lawrence C."/>
            <person name="Scott J.A."/>
            <person name="Spatafora J.W."/>
            <person name="Turgeon B.G."/>
            <person name="de Wit P.J.G.M."/>
            <person name="Zhong S."/>
            <person name="Goodwin S.B."/>
            <person name="Grigoriev I.V."/>
        </authorList>
    </citation>
    <scope>NUCLEOTIDE SEQUENCE [LARGE SCALE GENOMIC DNA]</scope>
    <source>
        <strain evidence="3 4">UAMH 10762</strain>
    </source>
</reference>
<dbReference type="HOGENOM" id="CLU_044876_4_0_1"/>
<dbReference type="GO" id="GO:0016491">
    <property type="term" value="F:oxidoreductase activity"/>
    <property type="evidence" value="ECO:0007669"/>
    <property type="project" value="UniProtKB-KW"/>
</dbReference>
<dbReference type="AlphaFoldDB" id="M2NIU7"/>
<dbReference type="PANTHER" id="PTHR47706">
    <property type="entry name" value="NMRA-LIKE FAMILY PROTEIN"/>
    <property type="match status" value="1"/>
</dbReference>
<dbReference type="Gene3D" id="3.40.50.720">
    <property type="entry name" value="NAD(P)-binding Rossmann-like Domain"/>
    <property type="match status" value="1"/>
</dbReference>
<name>M2NIU7_BAUPA</name>
<keyword evidence="2" id="KW-0560">Oxidoreductase</keyword>
<gene>
    <name evidence="3" type="ORF">BAUCODRAFT_145992</name>
</gene>
<organism evidence="3 4">
    <name type="scientific">Baudoinia panamericana (strain UAMH 10762)</name>
    <name type="common">Angels' share fungus</name>
    <name type="synonym">Baudoinia compniacensis (strain UAMH 10762)</name>
    <dbReference type="NCBI Taxonomy" id="717646"/>
    <lineage>
        <taxon>Eukaryota</taxon>
        <taxon>Fungi</taxon>
        <taxon>Dikarya</taxon>
        <taxon>Ascomycota</taxon>
        <taxon>Pezizomycotina</taxon>
        <taxon>Dothideomycetes</taxon>
        <taxon>Dothideomycetidae</taxon>
        <taxon>Mycosphaerellales</taxon>
        <taxon>Teratosphaeriaceae</taxon>
        <taxon>Baudoinia</taxon>
    </lineage>
</organism>
<keyword evidence="4" id="KW-1185">Reference proteome</keyword>
<dbReference type="KEGG" id="bcom:BAUCODRAFT_145992"/>
<dbReference type="SUPFAM" id="SSF51735">
    <property type="entry name" value="NAD(P)-binding Rossmann-fold domains"/>
    <property type="match status" value="1"/>
</dbReference>
<dbReference type="EMBL" id="KB445552">
    <property type="protein sequence ID" value="EMC99005.1"/>
    <property type="molecule type" value="Genomic_DNA"/>
</dbReference>
<dbReference type="OMA" id="CGIFYER"/>
<dbReference type="PANTHER" id="PTHR47706:SF5">
    <property type="entry name" value="ISOFLAVONE REDUCTASE"/>
    <property type="match status" value="1"/>
</dbReference>
<dbReference type="Proteomes" id="UP000011761">
    <property type="component" value="Unassembled WGS sequence"/>
</dbReference>
<evidence type="ECO:0000256" key="2">
    <source>
        <dbReference type="ARBA" id="ARBA00023002"/>
    </source>
</evidence>
<dbReference type="OrthoDB" id="419598at2759"/>
<dbReference type="RefSeq" id="XP_007674061.1">
    <property type="nucleotide sequence ID" value="XM_007675871.1"/>
</dbReference>
<evidence type="ECO:0000313" key="3">
    <source>
        <dbReference type="EMBL" id="EMC99005.1"/>
    </source>
</evidence>
<dbReference type="GeneID" id="19108642"/>